<name>A0A8S1LY96_9CILI</name>
<protein>
    <submittedName>
        <fullName evidence="1">Uncharacterized protein</fullName>
    </submittedName>
</protein>
<evidence type="ECO:0000313" key="2">
    <source>
        <dbReference type="Proteomes" id="UP000692954"/>
    </source>
</evidence>
<dbReference type="AlphaFoldDB" id="A0A8S1LY96"/>
<dbReference type="EMBL" id="CAJJDN010000026">
    <property type="protein sequence ID" value="CAD8069786.1"/>
    <property type="molecule type" value="Genomic_DNA"/>
</dbReference>
<gene>
    <name evidence="1" type="ORF">PSON_ATCC_30995.1.T0260021</name>
</gene>
<reference evidence="1" key="1">
    <citation type="submission" date="2021-01" db="EMBL/GenBank/DDBJ databases">
        <authorList>
            <consortium name="Genoscope - CEA"/>
            <person name="William W."/>
        </authorList>
    </citation>
    <scope>NUCLEOTIDE SEQUENCE</scope>
</reference>
<proteinExistence type="predicted"/>
<comment type="caution">
    <text evidence="1">The sequence shown here is derived from an EMBL/GenBank/DDBJ whole genome shotgun (WGS) entry which is preliminary data.</text>
</comment>
<sequence length="62" mass="7488">MMKMAQRQECGKNCMRIFVIVFRLFMKVNIKMVESSVFKLMYLQSITQQNRGRGEYEAWIMD</sequence>
<dbReference type="Proteomes" id="UP000692954">
    <property type="component" value="Unassembled WGS sequence"/>
</dbReference>
<accession>A0A8S1LY96</accession>
<keyword evidence="2" id="KW-1185">Reference proteome</keyword>
<organism evidence="1 2">
    <name type="scientific">Paramecium sonneborni</name>
    <dbReference type="NCBI Taxonomy" id="65129"/>
    <lineage>
        <taxon>Eukaryota</taxon>
        <taxon>Sar</taxon>
        <taxon>Alveolata</taxon>
        <taxon>Ciliophora</taxon>
        <taxon>Intramacronucleata</taxon>
        <taxon>Oligohymenophorea</taxon>
        <taxon>Peniculida</taxon>
        <taxon>Parameciidae</taxon>
        <taxon>Paramecium</taxon>
    </lineage>
</organism>
<evidence type="ECO:0000313" key="1">
    <source>
        <dbReference type="EMBL" id="CAD8069786.1"/>
    </source>
</evidence>